<protein>
    <submittedName>
        <fullName evidence="2">Uncharacterized protein</fullName>
    </submittedName>
</protein>
<feature type="compositionally biased region" description="Acidic residues" evidence="1">
    <location>
        <begin position="220"/>
        <end position="238"/>
    </location>
</feature>
<dbReference type="AlphaFoldDB" id="A0A426ZYH5"/>
<dbReference type="PANTHER" id="PTHR31903:SF4">
    <property type="entry name" value="OS11G0490300 PROTEIN"/>
    <property type="match status" value="1"/>
</dbReference>
<comment type="caution">
    <text evidence="2">The sequence shown here is derived from an EMBL/GenBank/DDBJ whole genome shotgun (WGS) entry which is preliminary data.</text>
</comment>
<dbReference type="EMBL" id="AMZH03004501">
    <property type="protein sequence ID" value="RRT69015.1"/>
    <property type="molecule type" value="Genomic_DNA"/>
</dbReference>
<accession>A0A426ZYH5</accession>
<reference evidence="2 3" key="1">
    <citation type="journal article" date="2014" name="Agronomy (Basel)">
        <title>A Draft Genome Sequence for Ensete ventricosum, the Drought-Tolerant Tree Against Hunger.</title>
        <authorList>
            <person name="Harrison J."/>
            <person name="Moore K.A."/>
            <person name="Paszkiewicz K."/>
            <person name="Jones T."/>
            <person name="Grant M."/>
            <person name="Ambacheew D."/>
            <person name="Muzemil S."/>
            <person name="Studholme D.J."/>
        </authorList>
    </citation>
    <scope>NUCLEOTIDE SEQUENCE [LARGE SCALE GENOMIC DNA]</scope>
</reference>
<dbReference type="Proteomes" id="UP000287651">
    <property type="component" value="Unassembled WGS sequence"/>
</dbReference>
<name>A0A426ZYH5_ENSVE</name>
<evidence type="ECO:0000313" key="2">
    <source>
        <dbReference type="EMBL" id="RRT69015.1"/>
    </source>
</evidence>
<evidence type="ECO:0000256" key="1">
    <source>
        <dbReference type="SAM" id="MobiDB-lite"/>
    </source>
</evidence>
<gene>
    <name evidence="2" type="ORF">B296_00037790</name>
</gene>
<sequence>MRRRCRRYVATGSRYLDVPIQLTEAVHLLFVQSNGLQPPYHGTQLTSCLLPWEGYKICAVPSPAVTNRDALAVLRLLPAAILALTAAMGKEDREVLAYLLTRSIEGWAEDRRHCHRPGRTQHRPVFGCGCFDCYTGFWSRWDCSPDRELIHQAIEAFEEHLASSEIKGGAGARVRRRERKAAQRANKGKKIKEKETEMARIKPEEVEKDVELTMVGEAEIVSDEEVPVSETAEEDEGAETGNGERRRGWADVIGVFNSRLWSLWSPGA</sequence>
<evidence type="ECO:0000313" key="3">
    <source>
        <dbReference type="Proteomes" id="UP000287651"/>
    </source>
</evidence>
<feature type="region of interest" description="Disordered" evidence="1">
    <location>
        <begin position="168"/>
        <end position="196"/>
    </location>
</feature>
<dbReference type="PANTHER" id="PTHR31903">
    <property type="entry name" value="F12F1.11-RELATED"/>
    <property type="match status" value="1"/>
</dbReference>
<feature type="region of interest" description="Disordered" evidence="1">
    <location>
        <begin position="220"/>
        <end position="248"/>
    </location>
</feature>
<organism evidence="2 3">
    <name type="scientific">Ensete ventricosum</name>
    <name type="common">Abyssinian banana</name>
    <name type="synonym">Musa ensete</name>
    <dbReference type="NCBI Taxonomy" id="4639"/>
    <lineage>
        <taxon>Eukaryota</taxon>
        <taxon>Viridiplantae</taxon>
        <taxon>Streptophyta</taxon>
        <taxon>Embryophyta</taxon>
        <taxon>Tracheophyta</taxon>
        <taxon>Spermatophyta</taxon>
        <taxon>Magnoliopsida</taxon>
        <taxon>Liliopsida</taxon>
        <taxon>Zingiberales</taxon>
        <taxon>Musaceae</taxon>
        <taxon>Ensete</taxon>
    </lineage>
</organism>
<proteinExistence type="predicted"/>